<gene>
    <name evidence="1" type="ORF">NQ176_g225</name>
</gene>
<sequence>MKHLHNPVSWLLFTRALAAVPALDDIPDQHNTKSLAPPINLPIKWATSTLYRPGVWMVNISIGTPPQPQTVTFDTDFADIAVHSSSDPYFRAACKTQDPSFCHTYNPNVSTSFHDLGNGTYHYESGLFSIPEQGDYSKEVVHLGGVNVMNQTFAYVRASQEPYGNLGLAPPIGEVGPFTNTFPEYPSFLEQLVSQGIYENACWSVWLDPYYPDDPTFATIPDGQLTIGGIDTGKFNGELITFPVASKMENFTQAVHYDLSLTSITHGHNKTNASPDPLSCIITMGDGPLMVPDAVYHNLAATIPHASYNQSISLYEVPCDSKHDASNTFSLTFTSPKTAAHPKERSFSVDIPVQGVIWPMTAIFGPTADPNTCTIAAQPTAPGWPCMLGFTMTKSGFWAFDLYNGEISFGRPTSKGEKTGRTVRVPKKGVSALKLHH</sequence>
<comment type="caution">
    <text evidence="1">The sequence shown here is derived from an EMBL/GenBank/DDBJ whole genome shotgun (WGS) entry which is preliminary data.</text>
</comment>
<accession>A0ACC1NYW0</accession>
<reference evidence="1" key="1">
    <citation type="submission" date="2022-08" db="EMBL/GenBank/DDBJ databases">
        <title>Genome Sequence of Lecanicillium fungicola.</title>
        <authorList>
            <person name="Buettner E."/>
        </authorList>
    </citation>
    <scope>NUCLEOTIDE SEQUENCE</scope>
    <source>
        <strain evidence="1">Babe33</strain>
    </source>
</reference>
<keyword evidence="2" id="KW-1185">Reference proteome</keyword>
<dbReference type="EMBL" id="JANJQO010000007">
    <property type="protein sequence ID" value="KAJ2984092.1"/>
    <property type="molecule type" value="Genomic_DNA"/>
</dbReference>
<organism evidence="1 2">
    <name type="scientific">Zarea fungicola</name>
    <dbReference type="NCBI Taxonomy" id="93591"/>
    <lineage>
        <taxon>Eukaryota</taxon>
        <taxon>Fungi</taxon>
        <taxon>Dikarya</taxon>
        <taxon>Ascomycota</taxon>
        <taxon>Pezizomycotina</taxon>
        <taxon>Sordariomycetes</taxon>
        <taxon>Hypocreomycetidae</taxon>
        <taxon>Hypocreales</taxon>
        <taxon>Cordycipitaceae</taxon>
        <taxon>Zarea</taxon>
    </lineage>
</organism>
<evidence type="ECO:0000313" key="2">
    <source>
        <dbReference type="Proteomes" id="UP001143910"/>
    </source>
</evidence>
<name>A0ACC1NYW0_9HYPO</name>
<dbReference type="Proteomes" id="UP001143910">
    <property type="component" value="Unassembled WGS sequence"/>
</dbReference>
<evidence type="ECO:0000313" key="1">
    <source>
        <dbReference type="EMBL" id="KAJ2984092.1"/>
    </source>
</evidence>
<proteinExistence type="predicted"/>
<protein>
    <submittedName>
        <fullName evidence="1">Uncharacterized protein</fullName>
    </submittedName>
</protein>